<dbReference type="InterPro" id="IPR010099">
    <property type="entry name" value="SDR39U1"/>
</dbReference>
<dbReference type="InterPro" id="IPR013549">
    <property type="entry name" value="DUF1731"/>
</dbReference>
<dbReference type="NCBIfam" id="TIGR01777">
    <property type="entry name" value="yfcH"/>
    <property type="match status" value="1"/>
</dbReference>
<feature type="domain" description="DUF1731" evidence="3">
    <location>
        <begin position="250"/>
        <end position="296"/>
    </location>
</feature>
<dbReference type="CDD" id="cd05242">
    <property type="entry name" value="SDR_a8"/>
    <property type="match status" value="1"/>
</dbReference>
<accession>A0A919YSK9</accession>
<dbReference type="PANTHER" id="PTHR11092:SF0">
    <property type="entry name" value="EPIMERASE FAMILY PROTEIN SDR39U1"/>
    <property type="match status" value="1"/>
</dbReference>
<dbReference type="Pfam" id="PF08338">
    <property type="entry name" value="DUF1731"/>
    <property type="match status" value="1"/>
</dbReference>
<evidence type="ECO:0000259" key="2">
    <source>
        <dbReference type="Pfam" id="PF01370"/>
    </source>
</evidence>
<protein>
    <submittedName>
        <fullName evidence="4">Epimerase</fullName>
    </submittedName>
</protein>
<organism evidence="4 5">
    <name type="scientific">Paenibacillus montaniterrae</name>
    <dbReference type="NCBI Taxonomy" id="429341"/>
    <lineage>
        <taxon>Bacteria</taxon>
        <taxon>Bacillati</taxon>
        <taxon>Bacillota</taxon>
        <taxon>Bacilli</taxon>
        <taxon>Bacillales</taxon>
        <taxon>Paenibacillaceae</taxon>
        <taxon>Paenibacillus</taxon>
    </lineage>
</organism>
<evidence type="ECO:0000313" key="4">
    <source>
        <dbReference type="EMBL" id="GIP18685.1"/>
    </source>
</evidence>
<reference evidence="4" key="1">
    <citation type="submission" date="2021-03" db="EMBL/GenBank/DDBJ databases">
        <title>Antimicrobial resistance genes in bacteria isolated from Japanese honey, and their potential for conferring macrolide and lincosamide resistance in the American foulbrood pathogen Paenibacillus larvae.</title>
        <authorList>
            <person name="Okamoto M."/>
            <person name="Kumagai M."/>
            <person name="Kanamori H."/>
            <person name="Takamatsu D."/>
        </authorList>
    </citation>
    <scope>NUCLEOTIDE SEQUENCE</scope>
    <source>
        <strain evidence="4">J40TS1</strain>
    </source>
</reference>
<dbReference type="RefSeq" id="WP_213519348.1">
    <property type="nucleotide sequence ID" value="NZ_BOSE01000010.1"/>
</dbReference>
<dbReference type="InterPro" id="IPR001509">
    <property type="entry name" value="Epimerase_deHydtase"/>
</dbReference>
<comment type="caution">
    <text evidence="4">The sequence shown here is derived from an EMBL/GenBank/DDBJ whole genome shotgun (WGS) entry which is preliminary data.</text>
</comment>
<evidence type="ECO:0000256" key="1">
    <source>
        <dbReference type="ARBA" id="ARBA00009353"/>
    </source>
</evidence>
<dbReference type="SUPFAM" id="SSF51735">
    <property type="entry name" value="NAD(P)-binding Rossmann-fold domains"/>
    <property type="match status" value="1"/>
</dbReference>
<name>A0A919YSK9_9BACL</name>
<dbReference type="Proteomes" id="UP000683139">
    <property type="component" value="Unassembled WGS sequence"/>
</dbReference>
<evidence type="ECO:0000313" key="5">
    <source>
        <dbReference type="Proteomes" id="UP000683139"/>
    </source>
</evidence>
<gene>
    <name evidence="4" type="ORF">J40TS1_43270</name>
</gene>
<dbReference type="InterPro" id="IPR036291">
    <property type="entry name" value="NAD(P)-bd_dom_sf"/>
</dbReference>
<dbReference type="AlphaFoldDB" id="A0A919YSK9"/>
<dbReference type="Pfam" id="PF01370">
    <property type="entry name" value="Epimerase"/>
    <property type="match status" value="1"/>
</dbReference>
<evidence type="ECO:0000259" key="3">
    <source>
        <dbReference type="Pfam" id="PF08338"/>
    </source>
</evidence>
<dbReference type="PANTHER" id="PTHR11092">
    <property type="entry name" value="SUGAR NUCLEOTIDE EPIMERASE RELATED"/>
    <property type="match status" value="1"/>
</dbReference>
<comment type="similarity">
    <text evidence="1">Belongs to the NAD(P)-dependent epimerase/dehydratase family. SDR39U1 subfamily.</text>
</comment>
<keyword evidence="5" id="KW-1185">Reference proteome</keyword>
<dbReference type="EMBL" id="BOSE01000010">
    <property type="protein sequence ID" value="GIP18685.1"/>
    <property type="molecule type" value="Genomic_DNA"/>
</dbReference>
<sequence length="300" mass="33151">MKIAIAGGNGFIGKAMCQLFLEQRCQVYILTRRPERLLPQPGVTYVSWMHEGDQPEQELEGVDAIINLAGLSLNSGRWTAARKAALLESRLATTKEIIRMIKALKQPPSVLLNASAVGYYGISRDRTFTEQDVVEPTDFLSLVVHQWEQEALKSGIRTVLMRLGVVLGADEGAFPKMMLPYKLFVGGKLGSGEQPLSWIHVEDAARAAYHCMMTPSIQGAVNFTAPEPVTMGQFGQAIAAQMHRPHYFPVPGAVLKLALGEMSLLLLEGQRVMPEKLLANEYSFQYPTVAEAIKQLLDKR</sequence>
<feature type="domain" description="NAD-dependent epimerase/dehydratase" evidence="2">
    <location>
        <begin position="3"/>
        <end position="214"/>
    </location>
</feature>
<dbReference type="Gene3D" id="3.40.50.720">
    <property type="entry name" value="NAD(P)-binding Rossmann-like Domain"/>
    <property type="match status" value="1"/>
</dbReference>
<proteinExistence type="inferred from homology"/>